<protein>
    <submittedName>
        <fullName evidence="1">Uncharacterized protein</fullName>
    </submittedName>
</protein>
<dbReference type="AlphaFoldDB" id="A0A6G1M9C9"/>
<gene>
    <name evidence="1" type="ORF">TWF191_006169</name>
</gene>
<reference evidence="1 2" key="1">
    <citation type="submission" date="2019-06" db="EMBL/GenBank/DDBJ databases">
        <authorList>
            <person name="Palmer J.M."/>
        </authorList>
    </citation>
    <scope>NUCLEOTIDE SEQUENCE [LARGE SCALE GENOMIC DNA]</scope>
    <source>
        <strain evidence="1 2">TWF191</strain>
    </source>
</reference>
<dbReference type="EMBL" id="WIPF01000033">
    <property type="protein sequence ID" value="KAF3224386.1"/>
    <property type="molecule type" value="Genomic_DNA"/>
</dbReference>
<proteinExistence type="predicted"/>
<organism evidence="1 2">
    <name type="scientific">Orbilia oligospora</name>
    <name type="common">Nematode-trapping fungus</name>
    <name type="synonym">Arthrobotrys oligospora</name>
    <dbReference type="NCBI Taxonomy" id="2813651"/>
    <lineage>
        <taxon>Eukaryota</taxon>
        <taxon>Fungi</taxon>
        <taxon>Dikarya</taxon>
        <taxon>Ascomycota</taxon>
        <taxon>Pezizomycotina</taxon>
        <taxon>Orbiliomycetes</taxon>
        <taxon>Orbiliales</taxon>
        <taxon>Orbiliaceae</taxon>
        <taxon>Orbilia</taxon>
    </lineage>
</organism>
<accession>A0A6G1M9C9</accession>
<name>A0A6G1M9C9_ORBOL</name>
<dbReference type="Proteomes" id="UP000483672">
    <property type="component" value="Unassembled WGS sequence"/>
</dbReference>
<evidence type="ECO:0000313" key="2">
    <source>
        <dbReference type="Proteomes" id="UP000483672"/>
    </source>
</evidence>
<evidence type="ECO:0000313" key="1">
    <source>
        <dbReference type="EMBL" id="KAF3224386.1"/>
    </source>
</evidence>
<comment type="caution">
    <text evidence="1">The sequence shown here is derived from an EMBL/GenBank/DDBJ whole genome shotgun (WGS) entry which is preliminary data.</text>
</comment>
<sequence length="138" mass="15490">MAEIMPAPYKLVITSFRWNGVPERPITFDCLDDSMFAKFKETFLTTNAAFFGSDDFNLMSRLTDEINSSPGARDTGFKYYLDSWHRRCSGGTFCLVLKRGMIETVAEYKIRNGLASNNIFGMETPTSTMSDSGADGFQ</sequence>